<dbReference type="InterPro" id="IPR038740">
    <property type="entry name" value="BioF2-like_GNAT_dom"/>
</dbReference>
<feature type="domain" description="BioF2-like acetyltransferase" evidence="1">
    <location>
        <begin position="186"/>
        <end position="314"/>
    </location>
</feature>
<dbReference type="Pfam" id="PF13480">
    <property type="entry name" value="Acetyltransf_6"/>
    <property type="match status" value="1"/>
</dbReference>
<proteinExistence type="predicted"/>
<keyword evidence="3" id="KW-1185">Reference proteome</keyword>
<evidence type="ECO:0000259" key="1">
    <source>
        <dbReference type="Pfam" id="PF13480"/>
    </source>
</evidence>
<sequence length="401" mass="44424">MRARLLRLADVTPAEWVRWQALSDRAAEANLAFDPRFLSHDQGGDGEDEYLFVVAEEDDRWFGVLRVFAMEALPSLGVPTYGTWDPPLFGASHPLLDRSRAADALEAIARAARRELRSGFIPLRGYPASGPLADALQTVRRRRTMDAVVVASHAAAWVDVTADASLPPGEPREFPADLDPVYRSTNTRRMLRRHARRLAETAHGPLVLRDASDDLAAIDRFVQMQASGWKGDSEQGGTAVALDARGERVFREKIEAFRASGDLIVLELWAATTCVYSTVVLVVGNVAMPFLDAYQHEFRDFSAGTLGRTAVNAHLRRLQRLVAVNPGIYDYYDEAAKTYPDRREFVDVVLGVGVVPSRAVRLLPRADTSPRMRGLLRGLARGDRLGMRALGAARRRLGQDR</sequence>
<gene>
    <name evidence="2" type="ORF">FB391_2810</name>
</gene>
<dbReference type="RefSeq" id="WP_185843092.1">
    <property type="nucleotide sequence ID" value="NZ_VFPE01000004.1"/>
</dbReference>
<evidence type="ECO:0000313" key="2">
    <source>
        <dbReference type="EMBL" id="TQM24297.1"/>
    </source>
</evidence>
<dbReference type="GO" id="GO:0016740">
    <property type="term" value="F:transferase activity"/>
    <property type="evidence" value="ECO:0007669"/>
    <property type="project" value="UniProtKB-KW"/>
</dbReference>
<dbReference type="EMBL" id="VFPE01000004">
    <property type="protein sequence ID" value="TQM24297.1"/>
    <property type="molecule type" value="Genomic_DNA"/>
</dbReference>
<comment type="caution">
    <text evidence="2">The sequence shown here is derived from an EMBL/GenBank/DDBJ whole genome shotgun (WGS) entry which is preliminary data.</text>
</comment>
<dbReference type="Proteomes" id="UP000320235">
    <property type="component" value="Unassembled WGS sequence"/>
</dbReference>
<protein>
    <submittedName>
        <fullName evidence="2">Acetyltransferase (GNAT) family protein</fullName>
    </submittedName>
</protein>
<reference evidence="2 3" key="1">
    <citation type="submission" date="2019-06" db="EMBL/GenBank/DDBJ databases">
        <title>Sequencing the genomes of 1000 actinobacteria strains.</title>
        <authorList>
            <person name="Klenk H.-P."/>
        </authorList>
    </citation>
    <scope>NUCLEOTIDE SEQUENCE [LARGE SCALE GENOMIC DNA]</scope>
    <source>
        <strain evidence="2 3">DSM 105492</strain>
    </source>
</reference>
<keyword evidence="2" id="KW-0808">Transferase</keyword>
<dbReference type="AlphaFoldDB" id="A0A543ERS2"/>
<organism evidence="2 3">
    <name type="scientific">Microbacterium kyungheense</name>
    <dbReference type="NCBI Taxonomy" id="1263636"/>
    <lineage>
        <taxon>Bacteria</taxon>
        <taxon>Bacillati</taxon>
        <taxon>Actinomycetota</taxon>
        <taxon>Actinomycetes</taxon>
        <taxon>Micrococcales</taxon>
        <taxon>Microbacteriaceae</taxon>
        <taxon>Microbacterium</taxon>
    </lineage>
</organism>
<name>A0A543ERS2_9MICO</name>
<accession>A0A543ERS2</accession>
<evidence type="ECO:0000313" key="3">
    <source>
        <dbReference type="Proteomes" id="UP000320235"/>
    </source>
</evidence>